<dbReference type="PROSITE" id="PS50157">
    <property type="entry name" value="ZINC_FINGER_C2H2_2"/>
    <property type="match status" value="14"/>
</dbReference>
<feature type="domain" description="C2H2-type" evidence="6">
    <location>
        <begin position="541"/>
        <end position="563"/>
    </location>
</feature>
<dbReference type="GO" id="GO:0008270">
    <property type="term" value="F:zinc ion binding"/>
    <property type="evidence" value="ECO:0007669"/>
    <property type="project" value="UniProtKB-KW"/>
</dbReference>
<dbReference type="Pfam" id="PF13912">
    <property type="entry name" value="zf-C2H2_6"/>
    <property type="match status" value="1"/>
</dbReference>
<dbReference type="Gene3D" id="3.30.160.60">
    <property type="entry name" value="Classic Zinc Finger"/>
    <property type="match status" value="7"/>
</dbReference>
<feature type="domain" description="C2H2-type" evidence="6">
    <location>
        <begin position="148"/>
        <end position="176"/>
    </location>
</feature>
<evidence type="ECO:0000256" key="4">
    <source>
        <dbReference type="ARBA" id="ARBA00022833"/>
    </source>
</evidence>
<reference evidence="7 8" key="1">
    <citation type="journal article" date="2017" name="BMC Biol.">
        <title>Genomic innovations, transcriptional plasticity and gene loss underlying the evolution and divergence of two highly polyphagous and invasive Helicoverpa pest species.</title>
        <authorList>
            <person name="Pearce S.L."/>
            <person name="Clarke D.F."/>
            <person name="East P.D."/>
            <person name="Elfekih S."/>
            <person name="Gordon K.H."/>
            <person name="Jermiin L.S."/>
            <person name="McGaughran A."/>
            <person name="Oakeshott J.G."/>
            <person name="Papanikolaou A."/>
            <person name="Perera O.P."/>
            <person name="Rane R.V."/>
            <person name="Richards S."/>
            <person name="Tay W.T."/>
            <person name="Walsh T.K."/>
            <person name="Anderson A."/>
            <person name="Anderson C.J."/>
            <person name="Asgari S."/>
            <person name="Board P.G."/>
            <person name="Bretschneider A."/>
            <person name="Campbell P.M."/>
            <person name="Chertemps T."/>
            <person name="Christeller J.T."/>
            <person name="Coppin C.W."/>
            <person name="Downes S.J."/>
            <person name="Duan G."/>
            <person name="Farnsworth C.A."/>
            <person name="Good R.T."/>
            <person name="Han L.B."/>
            <person name="Han Y.C."/>
            <person name="Hatje K."/>
            <person name="Horne I."/>
            <person name="Huang Y.P."/>
            <person name="Hughes D.S."/>
            <person name="Jacquin-Joly E."/>
            <person name="James W."/>
            <person name="Jhangiani S."/>
            <person name="Kollmar M."/>
            <person name="Kuwar S.S."/>
            <person name="Li S."/>
            <person name="Liu N.Y."/>
            <person name="Maibeche M.T."/>
            <person name="Miller J.R."/>
            <person name="Montagne N."/>
            <person name="Perry T."/>
            <person name="Qu J."/>
            <person name="Song S.V."/>
            <person name="Sutton G.G."/>
            <person name="Vogel H."/>
            <person name="Walenz B.P."/>
            <person name="Xu W."/>
            <person name="Zhang H.J."/>
            <person name="Zou Z."/>
            <person name="Batterham P."/>
            <person name="Edwards O.R."/>
            <person name="Feyereisen R."/>
            <person name="Gibbs R.A."/>
            <person name="Heckel D.G."/>
            <person name="McGrath A."/>
            <person name="Robin C."/>
            <person name="Scherer S.E."/>
            <person name="Worley K.C."/>
            <person name="Wu Y.D."/>
        </authorList>
    </citation>
    <scope>NUCLEOTIDE SEQUENCE [LARGE SCALE GENOMIC DNA]</scope>
    <source>
        <strain evidence="7">Harm_GR_Male_#8</strain>
        <tissue evidence="7">Whole organism</tissue>
    </source>
</reference>
<dbReference type="InterPro" id="IPR036236">
    <property type="entry name" value="Znf_C2H2_sf"/>
</dbReference>
<keyword evidence="8" id="KW-1185">Reference proteome</keyword>
<evidence type="ECO:0000256" key="5">
    <source>
        <dbReference type="PROSITE-ProRule" id="PRU00042"/>
    </source>
</evidence>
<evidence type="ECO:0000256" key="2">
    <source>
        <dbReference type="ARBA" id="ARBA00022737"/>
    </source>
</evidence>
<dbReference type="EMBL" id="NHMN01023780">
    <property type="protein sequence ID" value="PZC87382.1"/>
    <property type="molecule type" value="Genomic_DNA"/>
</dbReference>
<dbReference type="PROSITE" id="PS00028">
    <property type="entry name" value="ZINC_FINGER_C2H2_1"/>
    <property type="match status" value="16"/>
</dbReference>
<proteinExistence type="predicted"/>
<comment type="caution">
    <text evidence="7">The sequence shown here is derived from an EMBL/GenBank/DDBJ whole genome shotgun (WGS) entry which is preliminary data.</text>
</comment>
<organism evidence="7 8">
    <name type="scientific">Helicoverpa armigera</name>
    <name type="common">Cotton bollworm</name>
    <name type="synonym">Heliothis armigera</name>
    <dbReference type="NCBI Taxonomy" id="29058"/>
    <lineage>
        <taxon>Eukaryota</taxon>
        <taxon>Metazoa</taxon>
        <taxon>Ecdysozoa</taxon>
        <taxon>Arthropoda</taxon>
        <taxon>Hexapoda</taxon>
        <taxon>Insecta</taxon>
        <taxon>Pterygota</taxon>
        <taxon>Neoptera</taxon>
        <taxon>Endopterygota</taxon>
        <taxon>Lepidoptera</taxon>
        <taxon>Glossata</taxon>
        <taxon>Ditrysia</taxon>
        <taxon>Noctuoidea</taxon>
        <taxon>Noctuidae</taxon>
        <taxon>Heliothinae</taxon>
        <taxon>Helicoverpa</taxon>
    </lineage>
</organism>
<feature type="domain" description="C2H2-type" evidence="6">
    <location>
        <begin position="909"/>
        <end position="931"/>
    </location>
</feature>
<dbReference type="PANTHER" id="PTHR24379">
    <property type="entry name" value="KRAB AND ZINC FINGER DOMAIN-CONTAINING"/>
    <property type="match status" value="1"/>
</dbReference>
<dbReference type="FunFam" id="3.30.160.60:FF:000100">
    <property type="entry name" value="Zinc finger 45-like"/>
    <property type="match status" value="1"/>
</dbReference>
<evidence type="ECO:0000259" key="6">
    <source>
        <dbReference type="PROSITE" id="PS50157"/>
    </source>
</evidence>
<keyword evidence="2" id="KW-0677">Repeat</keyword>
<feature type="domain" description="C2H2-type" evidence="6">
    <location>
        <begin position="449"/>
        <end position="477"/>
    </location>
</feature>
<evidence type="ECO:0000256" key="1">
    <source>
        <dbReference type="ARBA" id="ARBA00022723"/>
    </source>
</evidence>
<feature type="domain" description="C2H2-type" evidence="6">
    <location>
        <begin position="962"/>
        <end position="985"/>
    </location>
</feature>
<keyword evidence="3 5" id="KW-0863">Zinc-finger</keyword>
<feature type="domain" description="C2H2-type" evidence="6">
    <location>
        <begin position="1079"/>
        <end position="1106"/>
    </location>
</feature>
<feature type="domain" description="C2H2-type" evidence="6">
    <location>
        <begin position="567"/>
        <end position="598"/>
    </location>
</feature>
<feature type="domain" description="C2H2-type" evidence="6">
    <location>
        <begin position="203"/>
        <end position="231"/>
    </location>
</feature>
<evidence type="ECO:0000313" key="8">
    <source>
        <dbReference type="Proteomes" id="UP000249218"/>
    </source>
</evidence>
<feature type="domain" description="C2H2-type" evidence="6">
    <location>
        <begin position="991"/>
        <end position="1019"/>
    </location>
</feature>
<dbReference type="PANTHER" id="PTHR24379:SF127">
    <property type="entry name" value="BLOODY FINGERS-RELATED"/>
    <property type="match status" value="1"/>
</dbReference>
<accession>A0A2W1CJD2</accession>
<feature type="domain" description="C2H2-type" evidence="6">
    <location>
        <begin position="817"/>
        <end position="848"/>
    </location>
</feature>
<protein>
    <recommendedName>
        <fullName evidence="6">C2H2-type domain-containing protein</fullName>
    </recommendedName>
</protein>
<evidence type="ECO:0000313" key="7">
    <source>
        <dbReference type="EMBL" id="PZC87382.1"/>
    </source>
</evidence>
<dbReference type="SUPFAM" id="SSF57667">
    <property type="entry name" value="beta-beta-alpha zinc fingers"/>
    <property type="match status" value="7"/>
</dbReference>
<feature type="domain" description="C2H2-type" evidence="6">
    <location>
        <begin position="935"/>
        <end position="957"/>
    </location>
</feature>
<sequence>MAKENAEIVLQYSTLYPFRLRGKAITCVYCCEGYEDPTHFRRHVDVHHEQFTISTAFHHIGSAKEYLKVDLFNLKCRLCSQPFEKIDDVAQHLIDAHPKFSKKLDLNFDVGLQPYKLENNNYSCYHCGKKMPTLIKLCRHTILHYQRFTCDTCGRNYLTNEALKYHIKCSHSGKHVCRKCWTDFPTLEKKRAHVKLSKQCWTFCCVVCGERFQSWEHKQKHLEEAHGHEKIVYKCPECSKTFACRKYFYTHYKLAHTDEGFQCACCGLKFNTQKRVQSNDPSGLRMHVVTIHANYDVKAAFYKKLGKDFLNIDVTDLQCKLCFMPIDNFDSLIYHLKNDHQQPINTDAQLGVLPFRLNDGSMWKCTICPNEFKDFVSLKKHTSEHFQNYVCDTCGEGSTKDTDGPSQNEIKPKQRLFERSVGQNPQRQNAVLVLKHSTAFPFKTRFNRIVCSYCHDEFEPMAALRDHMKTAHSNADYNSAFYKVYDALKVEITDLKCTVCFQEIPDIDSFMNHISRDHKIKVNFDVPFGVLPYRQGPSGRWTCLECDKTFPKFSQINGHLRTHMKIFTCEKCGATFLSDHGLRQHERNFKCYKSSYNPRFGKALKYKSNTEIILECSTACPFRTWGQNFNCVFCRVQSNDPIGLRAHMASRHANFDIQLVFSRKIRKEFLKVDITDLQCKLCFIPIDTLDDLMSHLKNDHKQPLNADVQPGVLPFKLNDGSNWKCAICKIQFSDFISLKKHTAEHYQNYVCDTCGEGVRWQASEENIQNEEDYILKLPKQKYTRSPRAEARIITKNNASAILQCWSVLPFRWKKNRFKCAYCEENFTDCSELRAHVRICAVNHSIKDIYSKFKEMPLINVDITEAACSFCSMPLSNVTELREHAILHGLDFNPYHPDGVLPFSLNKQSWQCIICSEKFNNFLKLYEHMNVHYQHYICATCGKGFMTSPRLRKHLEVHISGSFPCDKCGRIFIMRAARDSHKASAHPKAPRYECPHCNIRFDNYYDRVDHMKNAHSEREVSYSCPHCELSFKTSGKRAIHVRTVHFPPQLNFSCSYCEWQFRTNYELKRHMVRHTGEKNFHCTICGKSFPRNRALTNHLKVHQDVNSKWRGPVFKQRTQRLPSLNPHDLTDLVPTEIKI</sequence>
<keyword evidence="1" id="KW-0479">Metal-binding</keyword>
<gene>
    <name evidence="7" type="primary">HaOG215638</name>
    <name evidence="7" type="ORF">B5X24_HaOG215638</name>
</gene>
<keyword evidence="4" id="KW-0862">Zinc</keyword>
<dbReference type="SMART" id="SM00355">
    <property type="entry name" value="ZnF_C2H2"/>
    <property type="match status" value="26"/>
</dbReference>
<dbReference type="InterPro" id="IPR013087">
    <property type="entry name" value="Znf_C2H2_type"/>
</dbReference>
<dbReference type="AlphaFoldDB" id="A0A2W1CJD2"/>
<name>A0A2W1CJD2_HELAM</name>
<feature type="domain" description="C2H2-type" evidence="6">
    <location>
        <begin position="233"/>
        <end position="261"/>
    </location>
</feature>
<dbReference type="OrthoDB" id="3069995at2759"/>
<dbReference type="Pfam" id="PF00096">
    <property type="entry name" value="zf-C2H2"/>
    <property type="match status" value="3"/>
</dbReference>
<feature type="domain" description="C2H2-type" evidence="6">
    <location>
        <begin position="1021"/>
        <end position="1044"/>
    </location>
</feature>
<feature type="domain" description="C2H2-type" evidence="6">
    <location>
        <begin position="1051"/>
        <end position="1078"/>
    </location>
</feature>
<dbReference type="Proteomes" id="UP000249218">
    <property type="component" value="Unassembled WGS sequence"/>
</dbReference>
<evidence type="ECO:0000256" key="3">
    <source>
        <dbReference type="ARBA" id="ARBA00022771"/>
    </source>
</evidence>